<accession>A0A1W1E1R9</accession>
<sequence>MQEFSSDYTFCDIEIKNCTNVVIKSSSGNEQKTHQEGFI</sequence>
<name>A0A1W1E1R9_9ZZZZ</name>
<organism evidence="1">
    <name type="scientific">hydrothermal vent metagenome</name>
    <dbReference type="NCBI Taxonomy" id="652676"/>
    <lineage>
        <taxon>unclassified sequences</taxon>
        <taxon>metagenomes</taxon>
        <taxon>ecological metagenomes</taxon>
    </lineage>
</organism>
<dbReference type="EMBL" id="FPHZ01000100">
    <property type="protein sequence ID" value="SFV87879.1"/>
    <property type="molecule type" value="Genomic_DNA"/>
</dbReference>
<reference evidence="1" key="1">
    <citation type="submission" date="2016-10" db="EMBL/GenBank/DDBJ databases">
        <authorList>
            <person name="de Groot N.N."/>
        </authorList>
    </citation>
    <scope>NUCLEOTIDE SEQUENCE</scope>
</reference>
<protein>
    <submittedName>
        <fullName evidence="1">Uncharacterized protein</fullName>
    </submittedName>
</protein>
<evidence type="ECO:0000313" key="1">
    <source>
        <dbReference type="EMBL" id="SFV87879.1"/>
    </source>
</evidence>
<gene>
    <name evidence="1" type="ORF">MNB_SUP05-SYMBIONT-5-341</name>
</gene>
<proteinExistence type="predicted"/>
<dbReference type="AlphaFoldDB" id="A0A1W1E1R9"/>